<dbReference type="Gene3D" id="4.10.430.10">
    <property type="entry name" value="Histone-like protein H-NS, C-terminal domain"/>
    <property type="match status" value="1"/>
</dbReference>
<proteinExistence type="predicted"/>
<feature type="domain" description="DNA-binding protein H-NS-like C-terminal" evidence="2">
    <location>
        <begin position="57"/>
        <end position="102"/>
    </location>
</feature>
<accession>A0A1C3HP24</accession>
<dbReference type="SMART" id="SM00528">
    <property type="entry name" value="HNS"/>
    <property type="match status" value="1"/>
</dbReference>
<dbReference type="InterPro" id="IPR037150">
    <property type="entry name" value="H-NS_C_dom_sf"/>
</dbReference>
<sequence length="102" mass="11888">MSLEDLFNQVDNLNNDDFEALINHVDKQKKRRARDILAEAQRQASRFISSAEGGKPATQRTAMPPRYRNPHNHSQTWSGMGRQPQWFKENLEHGMSEHDMQI</sequence>
<dbReference type="AlphaFoldDB" id="A0A1C3HP24"/>
<protein>
    <recommendedName>
        <fullName evidence="2">DNA-binding protein H-NS-like C-terminal domain-containing protein</fullName>
    </recommendedName>
</protein>
<evidence type="ECO:0000256" key="1">
    <source>
        <dbReference type="SAM" id="MobiDB-lite"/>
    </source>
</evidence>
<reference evidence="4" key="1">
    <citation type="submission" date="2016-04" db="EMBL/GenBank/DDBJ databases">
        <authorList>
            <person name="Tagini F."/>
        </authorList>
    </citation>
    <scope>NUCLEOTIDE SEQUENCE [LARGE SCALE GENOMIC DNA]</scope>
    <source>
        <strain evidence="4">CHUV0807</strain>
    </source>
</reference>
<name>A0A1C3HP24_9GAMM</name>
<evidence type="ECO:0000313" key="3">
    <source>
        <dbReference type="EMBL" id="SAY95960.1"/>
    </source>
</evidence>
<organism evidence="3 4">
    <name type="scientific">Cardiobacterium hominis</name>
    <dbReference type="NCBI Taxonomy" id="2718"/>
    <lineage>
        <taxon>Bacteria</taxon>
        <taxon>Pseudomonadati</taxon>
        <taxon>Pseudomonadota</taxon>
        <taxon>Gammaproteobacteria</taxon>
        <taxon>Cardiobacteriales</taxon>
        <taxon>Cardiobacteriaceae</taxon>
        <taxon>Cardiobacterium</taxon>
    </lineage>
</organism>
<dbReference type="Proteomes" id="UP000190837">
    <property type="component" value="Unassembled WGS sequence"/>
</dbReference>
<dbReference type="Pfam" id="PF00816">
    <property type="entry name" value="Histone_HNS"/>
    <property type="match status" value="1"/>
</dbReference>
<evidence type="ECO:0000259" key="2">
    <source>
        <dbReference type="SMART" id="SM00528"/>
    </source>
</evidence>
<dbReference type="RefSeq" id="WP_048714518.1">
    <property type="nucleotide sequence ID" value="NZ_CALFOW010000029.1"/>
</dbReference>
<dbReference type="GO" id="GO:0003677">
    <property type="term" value="F:DNA binding"/>
    <property type="evidence" value="ECO:0007669"/>
    <property type="project" value="InterPro"/>
</dbReference>
<dbReference type="SUPFAM" id="SSF81273">
    <property type="entry name" value="H-NS histone-like proteins"/>
    <property type="match status" value="1"/>
</dbReference>
<gene>
    <name evidence="3" type="ORF">CHUV0807_1481</name>
</gene>
<evidence type="ECO:0000313" key="4">
    <source>
        <dbReference type="Proteomes" id="UP000190837"/>
    </source>
</evidence>
<dbReference type="InterPro" id="IPR027444">
    <property type="entry name" value="H-NS_C_dom"/>
</dbReference>
<feature type="region of interest" description="Disordered" evidence="1">
    <location>
        <begin position="45"/>
        <end position="83"/>
    </location>
</feature>
<dbReference type="EMBL" id="FKLO01000050">
    <property type="protein sequence ID" value="SAY95960.1"/>
    <property type="molecule type" value="Genomic_DNA"/>
</dbReference>